<dbReference type="AlphaFoldDB" id="A0A9D3V8M5"/>
<evidence type="ECO:0000313" key="2">
    <source>
        <dbReference type="EMBL" id="KAH1074105.1"/>
    </source>
</evidence>
<name>A0A9D3V8M5_9ROSI</name>
<reference evidence="2 3" key="1">
    <citation type="journal article" date="2021" name="Plant Biotechnol. J.">
        <title>Multi-omics assisted identification of the key and species-specific regulatory components of drought-tolerant mechanisms in Gossypium stocksii.</title>
        <authorList>
            <person name="Yu D."/>
            <person name="Ke L."/>
            <person name="Zhang D."/>
            <person name="Wu Y."/>
            <person name="Sun Y."/>
            <person name="Mei J."/>
            <person name="Sun J."/>
            <person name="Sun Y."/>
        </authorList>
    </citation>
    <scope>NUCLEOTIDE SEQUENCE [LARGE SCALE GENOMIC DNA]</scope>
    <source>
        <strain evidence="3">cv. E1</strain>
        <tissue evidence="2">Leaf</tissue>
    </source>
</reference>
<keyword evidence="1" id="KW-0175">Coiled coil</keyword>
<protein>
    <submittedName>
        <fullName evidence="2">Uncharacterized protein</fullName>
    </submittedName>
</protein>
<sequence>EITKANRWERKFPEAQDQKKALEKSLLEAQNDKRELKTRLAELEKVLHQYRNRNSAVELRANLSKIEEMKGRIDELESTLRNFEL</sequence>
<gene>
    <name evidence="2" type="ORF">J1N35_026433</name>
</gene>
<dbReference type="Proteomes" id="UP000828251">
    <property type="component" value="Unassembled WGS sequence"/>
</dbReference>
<organism evidence="2 3">
    <name type="scientific">Gossypium stocksii</name>
    <dbReference type="NCBI Taxonomy" id="47602"/>
    <lineage>
        <taxon>Eukaryota</taxon>
        <taxon>Viridiplantae</taxon>
        <taxon>Streptophyta</taxon>
        <taxon>Embryophyta</taxon>
        <taxon>Tracheophyta</taxon>
        <taxon>Spermatophyta</taxon>
        <taxon>Magnoliopsida</taxon>
        <taxon>eudicotyledons</taxon>
        <taxon>Gunneridae</taxon>
        <taxon>Pentapetalae</taxon>
        <taxon>rosids</taxon>
        <taxon>malvids</taxon>
        <taxon>Malvales</taxon>
        <taxon>Malvaceae</taxon>
        <taxon>Malvoideae</taxon>
        <taxon>Gossypium</taxon>
    </lineage>
</organism>
<accession>A0A9D3V8M5</accession>
<dbReference type="OrthoDB" id="1000550at2759"/>
<comment type="caution">
    <text evidence="2">The sequence shown here is derived from an EMBL/GenBank/DDBJ whole genome shotgun (WGS) entry which is preliminary data.</text>
</comment>
<proteinExistence type="predicted"/>
<feature type="coiled-coil region" evidence="1">
    <location>
        <begin position="5"/>
        <end position="79"/>
    </location>
</feature>
<keyword evidence="3" id="KW-1185">Reference proteome</keyword>
<feature type="non-terminal residue" evidence="2">
    <location>
        <position position="1"/>
    </location>
</feature>
<evidence type="ECO:0000313" key="3">
    <source>
        <dbReference type="Proteomes" id="UP000828251"/>
    </source>
</evidence>
<evidence type="ECO:0000256" key="1">
    <source>
        <dbReference type="SAM" id="Coils"/>
    </source>
</evidence>
<dbReference type="EMBL" id="JAIQCV010000008">
    <property type="protein sequence ID" value="KAH1074105.1"/>
    <property type="molecule type" value="Genomic_DNA"/>
</dbReference>